<evidence type="ECO:0000313" key="3">
    <source>
        <dbReference type="Proteomes" id="UP000256977"/>
    </source>
</evidence>
<gene>
    <name evidence="2" type="ORF">DFP98_104105</name>
</gene>
<protein>
    <submittedName>
        <fullName evidence="2">Alpha-L-rhamnosidase</fullName>
    </submittedName>
</protein>
<dbReference type="PANTHER" id="PTHR34987">
    <property type="entry name" value="C, PUTATIVE (AFU_ORTHOLOGUE AFUA_3G02880)-RELATED"/>
    <property type="match status" value="1"/>
</dbReference>
<comment type="caution">
    <text evidence="2">The sequence shown here is derived from an EMBL/GenBank/DDBJ whole genome shotgun (WGS) entry which is preliminary data.</text>
</comment>
<accession>A0A3D9KGI4</accession>
<organism evidence="2 3">
    <name type="scientific">Cohnella phaseoli</name>
    <dbReference type="NCBI Taxonomy" id="456490"/>
    <lineage>
        <taxon>Bacteria</taxon>
        <taxon>Bacillati</taxon>
        <taxon>Bacillota</taxon>
        <taxon>Bacilli</taxon>
        <taxon>Bacillales</taxon>
        <taxon>Paenibacillaceae</taxon>
        <taxon>Cohnella</taxon>
    </lineage>
</organism>
<dbReference type="Proteomes" id="UP000256977">
    <property type="component" value="Unassembled WGS sequence"/>
</dbReference>
<dbReference type="GO" id="GO:0005975">
    <property type="term" value="P:carbohydrate metabolic process"/>
    <property type="evidence" value="ECO:0007669"/>
    <property type="project" value="InterPro"/>
</dbReference>
<dbReference type="InterPro" id="IPR035396">
    <property type="entry name" value="Bac_rhamnosid6H"/>
</dbReference>
<dbReference type="SUPFAM" id="SSF48208">
    <property type="entry name" value="Six-hairpin glycosidases"/>
    <property type="match status" value="1"/>
</dbReference>
<feature type="domain" description="Alpha-L-rhamnosidase six-hairpin glycosidase" evidence="1">
    <location>
        <begin position="376"/>
        <end position="546"/>
    </location>
</feature>
<dbReference type="Gene3D" id="1.50.10.10">
    <property type="match status" value="1"/>
</dbReference>
<dbReference type="Pfam" id="PF17389">
    <property type="entry name" value="Bac_rhamnosid6H"/>
    <property type="match status" value="1"/>
</dbReference>
<evidence type="ECO:0000259" key="1">
    <source>
        <dbReference type="Pfam" id="PF17389"/>
    </source>
</evidence>
<keyword evidence="3" id="KW-1185">Reference proteome</keyword>
<dbReference type="PANTHER" id="PTHR34987:SF2">
    <property type="entry name" value="B, PUTATIVE (AFU_ORTHOLOGUE AFUA_7G05040)-RELATED"/>
    <property type="match status" value="1"/>
</dbReference>
<dbReference type="Gene3D" id="2.60.420.10">
    <property type="entry name" value="Maltose phosphorylase, domain 3"/>
    <property type="match status" value="1"/>
</dbReference>
<dbReference type="InterPro" id="IPR008928">
    <property type="entry name" value="6-hairpin_glycosidase_sf"/>
</dbReference>
<evidence type="ECO:0000313" key="2">
    <source>
        <dbReference type="EMBL" id="RED85400.1"/>
    </source>
</evidence>
<dbReference type="Gene3D" id="2.60.120.260">
    <property type="entry name" value="Galactose-binding domain-like"/>
    <property type="match status" value="2"/>
</dbReference>
<dbReference type="AlphaFoldDB" id="A0A3D9KGI4"/>
<name>A0A3D9KGI4_9BACL</name>
<proteinExistence type="predicted"/>
<sequence length="799" mass="91676">MTRTANREHFRSARPIWPKDRERDKNITAGFRGLVTTHRDAGLTLHIAASTLYRCYMNGKFIGHGPARGPHGHYRVDVWDLSEYANEGDNLVAIEVAGYNINSYYVLDQPSFLQAEVRAGEETLLATGAEDGFEAILLKERVQKVQRFSFQRTFVEAYSLQSGYDRWRFDESAPFNRIACVDTAAKTLIPRGVPLAEFTERYPLAVYARGEVIRRKSQGAYWRDRSLTGVGPQYGGYEMNDLAFILSDELADLQIRSQRVVQQPHTQEDSLLLATREFEILDMGINRTGFIGGTVRCSCKTLLYVTFDEVLREDDVDHLRFGCVNALRYELEPGTYRLESFEPYTLRYMKWIAAEGECDLSGIYVREYANAEAGKARFQSGDERLNAIFEAGRETFRQNAVDLFMDCPSRERAGWLCDSFFMGRAAFSLTGQTKVEQAFFENYLLPDHFPHLPDGMLPMCYPADHNDGVFIPNWSLWFVIELEEYLERSGDRQLIEAMQPRIMELFDYFERFKNEDGLLESLESWVFLEWSKANEFVQDVNYPSNMLYAAALAAAGRLYRLPRLLQEAETVHETIRGQSYDGSFFIDNAVRQDDQLVLTRNRSEICQYYAFYFGTANPGSHPELWNTLLTRFGPSRKRINDYPDVHEANAFIGNYLRLELLARYGYARQAVDESADYLLYMAERTGTLWENDGDYASCNHGFASHVVHSLIRDVLGIYQIDPIAQTLTLRFCDLEISFCKGVLPLGDGAVRLEWTKANGRVEYRFDAPPGYKVKVENLTGLPLYGKMDESAIFYTSEEE</sequence>
<reference evidence="2 3" key="1">
    <citation type="submission" date="2018-07" db="EMBL/GenBank/DDBJ databases">
        <title>Genomic Encyclopedia of Type Strains, Phase III (KMG-III): the genomes of soil and plant-associated and newly described type strains.</title>
        <authorList>
            <person name="Whitman W."/>
        </authorList>
    </citation>
    <scope>NUCLEOTIDE SEQUENCE [LARGE SCALE GENOMIC DNA]</scope>
    <source>
        <strain evidence="2 3">CECT 7287</strain>
    </source>
</reference>
<dbReference type="EMBL" id="QRDZ01000004">
    <property type="protein sequence ID" value="RED85400.1"/>
    <property type="molecule type" value="Genomic_DNA"/>
</dbReference>
<dbReference type="InterPro" id="IPR012341">
    <property type="entry name" value="6hp_glycosidase-like_sf"/>
</dbReference>